<protein>
    <submittedName>
        <fullName evidence="1">Uncharacterized protein</fullName>
    </submittedName>
</protein>
<sequence length="397" mass="44571">MLSAADKSVVLVATIVATGLTLSAPLFFMAVLPGCIAPDPRCFDYAHELALAIAKSGDRDPCDDFYSYVCGNFEDMYPGRSSYLELLKTRLNAYRDHLLDGHSIGKKDEAGGHVILAFRRCIDEYSWAHLSANVHELENHDSSSALRVLLRNAGIQWSPEVLSYTHQDLLGVLLRLSLELGVPVLLHAMLGPSLKHADDSSRVLNLDFLYPRLPTGVSERSLSLVEDTLRLVAHNGTVFNHFRHIAARVLVTLERLRSRLKTASPWRGGLRYVKFTEVHEHLVKFTEAGQFLCITNSLLASGPSGAPDDDVVTSTPAQVTSFSYFFAATKPIEMVYIIRYLTVEALLPLSSSRLMDVYDVDRKTAFQVRVRACWRDAMQVMPRAWEHFFYQERLGQR</sequence>
<evidence type="ECO:0000313" key="1">
    <source>
        <dbReference type="EMBL" id="KAH6922765.1"/>
    </source>
</evidence>
<comment type="caution">
    <text evidence="1">The sequence shown here is derived from an EMBL/GenBank/DDBJ whole genome shotgun (WGS) entry which is preliminary data.</text>
</comment>
<proteinExistence type="predicted"/>
<accession>A0ACB7RJZ4</accession>
<reference evidence="1" key="1">
    <citation type="submission" date="2020-05" db="EMBL/GenBank/DDBJ databases">
        <title>Large-scale comparative analyses of tick genomes elucidate their genetic diversity and vector capacities.</title>
        <authorList>
            <person name="Jia N."/>
            <person name="Wang J."/>
            <person name="Shi W."/>
            <person name="Du L."/>
            <person name="Sun Y."/>
            <person name="Zhan W."/>
            <person name="Jiang J."/>
            <person name="Wang Q."/>
            <person name="Zhang B."/>
            <person name="Ji P."/>
            <person name="Sakyi L.B."/>
            <person name="Cui X."/>
            <person name="Yuan T."/>
            <person name="Jiang B."/>
            <person name="Yang W."/>
            <person name="Lam T.T.-Y."/>
            <person name="Chang Q."/>
            <person name="Ding S."/>
            <person name="Wang X."/>
            <person name="Zhu J."/>
            <person name="Ruan X."/>
            <person name="Zhao L."/>
            <person name="Wei J."/>
            <person name="Que T."/>
            <person name="Du C."/>
            <person name="Cheng J."/>
            <person name="Dai P."/>
            <person name="Han X."/>
            <person name="Huang E."/>
            <person name="Gao Y."/>
            <person name="Liu J."/>
            <person name="Shao H."/>
            <person name="Ye R."/>
            <person name="Li L."/>
            <person name="Wei W."/>
            <person name="Wang X."/>
            <person name="Wang C."/>
            <person name="Yang T."/>
            <person name="Huo Q."/>
            <person name="Li W."/>
            <person name="Guo W."/>
            <person name="Chen H."/>
            <person name="Zhou L."/>
            <person name="Ni X."/>
            <person name="Tian J."/>
            <person name="Zhou Y."/>
            <person name="Sheng Y."/>
            <person name="Liu T."/>
            <person name="Pan Y."/>
            <person name="Xia L."/>
            <person name="Li J."/>
            <person name="Zhao F."/>
            <person name="Cao W."/>
        </authorList>
    </citation>
    <scope>NUCLEOTIDE SEQUENCE</scope>
    <source>
        <strain evidence="1">Hyas-2018</strain>
    </source>
</reference>
<name>A0ACB7RJZ4_HYAAI</name>
<organism evidence="1 2">
    <name type="scientific">Hyalomma asiaticum</name>
    <name type="common">Tick</name>
    <dbReference type="NCBI Taxonomy" id="266040"/>
    <lineage>
        <taxon>Eukaryota</taxon>
        <taxon>Metazoa</taxon>
        <taxon>Ecdysozoa</taxon>
        <taxon>Arthropoda</taxon>
        <taxon>Chelicerata</taxon>
        <taxon>Arachnida</taxon>
        <taxon>Acari</taxon>
        <taxon>Parasitiformes</taxon>
        <taxon>Ixodida</taxon>
        <taxon>Ixodoidea</taxon>
        <taxon>Ixodidae</taxon>
        <taxon>Hyalomminae</taxon>
        <taxon>Hyalomma</taxon>
    </lineage>
</organism>
<keyword evidence="2" id="KW-1185">Reference proteome</keyword>
<evidence type="ECO:0000313" key="2">
    <source>
        <dbReference type="Proteomes" id="UP000821845"/>
    </source>
</evidence>
<dbReference type="EMBL" id="CM023489">
    <property type="protein sequence ID" value="KAH6922765.1"/>
    <property type="molecule type" value="Genomic_DNA"/>
</dbReference>
<gene>
    <name evidence="1" type="ORF">HPB50_018925</name>
</gene>
<dbReference type="Proteomes" id="UP000821845">
    <property type="component" value="Chromosome 9"/>
</dbReference>